<dbReference type="PANTHER" id="PTHR14155:SF627">
    <property type="entry name" value="OS06G0192800 PROTEIN"/>
    <property type="match status" value="1"/>
</dbReference>
<feature type="region of interest" description="Disordered" evidence="5">
    <location>
        <begin position="293"/>
        <end position="343"/>
    </location>
</feature>
<feature type="transmembrane region" description="Helical" evidence="6">
    <location>
        <begin position="227"/>
        <end position="252"/>
    </location>
</feature>
<dbReference type="EMBL" id="JAPDFR010000001">
    <property type="protein sequence ID" value="KAK0391941.1"/>
    <property type="molecule type" value="Genomic_DNA"/>
</dbReference>
<accession>A0AA39GR90</accession>
<reference evidence="8" key="1">
    <citation type="submission" date="2022-10" db="EMBL/GenBank/DDBJ databases">
        <title>Determination and structural analysis of whole genome sequence of Sarocladium strictum F4-1.</title>
        <authorList>
            <person name="Hu L."/>
            <person name="Jiang Y."/>
        </authorList>
    </citation>
    <scope>NUCLEOTIDE SEQUENCE</scope>
    <source>
        <strain evidence="8">F4-1</strain>
    </source>
</reference>
<gene>
    <name evidence="8" type="ORF">NLU13_1439</name>
</gene>
<evidence type="ECO:0000256" key="4">
    <source>
        <dbReference type="PROSITE-ProRule" id="PRU00175"/>
    </source>
</evidence>
<keyword evidence="3" id="KW-0862">Zinc</keyword>
<dbReference type="SMART" id="SM00184">
    <property type="entry name" value="RING"/>
    <property type="match status" value="1"/>
</dbReference>
<dbReference type="InterPro" id="IPR053238">
    <property type="entry name" value="RING-H2_zinc_finger"/>
</dbReference>
<evidence type="ECO:0000256" key="5">
    <source>
        <dbReference type="SAM" id="MobiDB-lite"/>
    </source>
</evidence>
<keyword evidence="9" id="KW-1185">Reference proteome</keyword>
<evidence type="ECO:0000313" key="8">
    <source>
        <dbReference type="EMBL" id="KAK0391941.1"/>
    </source>
</evidence>
<feature type="compositionally biased region" description="Low complexity" evidence="5">
    <location>
        <begin position="464"/>
        <end position="476"/>
    </location>
</feature>
<dbReference type="PROSITE" id="PS50089">
    <property type="entry name" value="ZF_RING_2"/>
    <property type="match status" value="1"/>
</dbReference>
<evidence type="ECO:0000259" key="7">
    <source>
        <dbReference type="PROSITE" id="PS50089"/>
    </source>
</evidence>
<dbReference type="AlphaFoldDB" id="A0AA39GR90"/>
<evidence type="ECO:0000256" key="1">
    <source>
        <dbReference type="ARBA" id="ARBA00022723"/>
    </source>
</evidence>
<dbReference type="PANTHER" id="PTHR14155">
    <property type="entry name" value="RING FINGER DOMAIN-CONTAINING"/>
    <property type="match status" value="1"/>
</dbReference>
<evidence type="ECO:0000256" key="3">
    <source>
        <dbReference type="ARBA" id="ARBA00022833"/>
    </source>
</evidence>
<keyword evidence="2 4" id="KW-0863">Zinc-finger</keyword>
<keyword evidence="6" id="KW-0812">Transmembrane</keyword>
<dbReference type="InterPro" id="IPR013083">
    <property type="entry name" value="Znf_RING/FYVE/PHD"/>
</dbReference>
<dbReference type="Proteomes" id="UP001175261">
    <property type="component" value="Unassembled WGS sequence"/>
</dbReference>
<feature type="compositionally biased region" description="Low complexity" evidence="5">
    <location>
        <begin position="328"/>
        <end position="337"/>
    </location>
</feature>
<sequence length="610" mass="67677">MSLSEIRNVVLLFSNPVWSGGSTIPTTIIRNISSQTSQLAYEERLKSNITTLTTTNAETLNGVITGLLYVPEIRNNPECASQQYDFIPRNVTRRSDLPPVNYPLVAFAPWFSIECTKAYLASARRDPIRAFIFYKPNNSSNKPQDVDSPVWNLDDNGLWQRMNPFPIFAVSGQEGQKITTKLSHYSGNISEVPHGDEIQSIYSTNPKDYVRIFTELTMEDRSTGPALWAYFLIVIGALLLIFTSVSLAMHLIQRRRRSSLRKRVESGEVDLEAMGIKRVVVPPEHVKSFPLFTYQAEPDGPPTPMGPGGGPLGSRSARASRRQRRAEQAAASDAASQVGGRSVRTLRSKRSSVACSVDTTATNDQPKCQICLDPFEHRVSIIREMACGHIFHPECIDEYLTKNSSLCPICMQNMLPAGYSPKITNAMVRRERNLRRLRQRINIDDASLESGYTKMDKLKRLFKSSSAEDSPSESSPVALTPVQKPTTPPAPIDTRQESIPEEGTASSPDSEAAITPSNDAQAGTSRPKPSPPSKPPKPRTRKTRPRALNLLPTQPEDGELKATQAVGRKSPSSFARQRMREIAHRNAPIDDPDRQSIWRAAVNKVFPGLT</sequence>
<organism evidence="8 9">
    <name type="scientific">Sarocladium strictum</name>
    <name type="common">Black bundle disease fungus</name>
    <name type="synonym">Acremonium strictum</name>
    <dbReference type="NCBI Taxonomy" id="5046"/>
    <lineage>
        <taxon>Eukaryota</taxon>
        <taxon>Fungi</taxon>
        <taxon>Dikarya</taxon>
        <taxon>Ascomycota</taxon>
        <taxon>Pezizomycotina</taxon>
        <taxon>Sordariomycetes</taxon>
        <taxon>Hypocreomycetidae</taxon>
        <taxon>Hypocreales</taxon>
        <taxon>Sarocladiaceae</taxon>
        <taxon>Sarocladium</taxon>
    </lineage>
</organism>
<protein>
    <recommendedName>
        <fullName evidence="7">RING-type domain-containing protein</fullName>
    </recommendedName>
</protein>
<dbReference type="Gene3D" id="3.30.40.10">
    <property type="entry name" value="Zinc/RING finger domain, C3HC4 (zinc finger)"/>
    <property type="match status" value="1"/>
</dbReference>
<keyword evidence="6" id="KW-1133">Transmembrane helix</keyword>
<feature type="region of interest" description="Disordered" evidence="5">
    <location>
        <begin position="463"/>
        <end position="574"/>
    </location>
</feature>
<evidence type="ECO:0000313" key="9">
    <source>
        <dbReference type="Proteomes" id="UP001175261"/>
    </source>
</evidence>
<dbReference type="InterPro" id="IPR001841">
    <property type="entry name" value="Znf_RING"/>
</dbReference>
<keyword evidence="1" id="KW-0479">Metal-binding</keyword>
<proteinExistence type="predicted"/>
<dbReference type="Pfam" id="PF13639">
    <property type="entry name" value="zf-RING_2"/>
    <property type="match status" value="1"/>
</dbReference>
<name>A0AA39GR90_SARSR</name>
<feature type="compositionally biased region" description="Polar residues" evidence="5">
    <location>
        <begin position="504"/>
        <end position="523"/>
    </location>
</feature>
<feature type="domain" description="RING-type" evidence="7">
    <location>
        <begin position="368"/>
        <end position="410"/>
    </location>
</feature>
<keyword evidence="6" id="KW-0472">Membrane</keyword>
<dbReference type="GO" id="GO:0008270">
    <property type="term" value="F:zinc ion binding"/>
    <property type="evidence" value="ECO:0007669"/>
    <property type="project" value="UniProtKB-KW"/>
</dbReference>
<comment type="caution">
    <text evidence="8">The sequence shown here is derived from an EMBL/GenBank/DDBJ whole genome shotgun (WGS) entry which is preliminary data.</text>
</comment>
<feature type="compositionally biased region" description="Basic residues" evidence="5">
    <location>
        <begin position="536"/>
        <end position="545"/>
    </location>
</feature>
<evidence type="ECO:0000256" key="2">
    <source>
        <dbReference type="ARBA" id="ARBA00022771"/>
    </source>
</evidence>
<evidence type="ECO:0000256" key="6">
    <source>
        <dbReference type="SAM" id="Phobius"/>
    </source>
</evidence>
<dbReference type="SUPFAM" id="SSF57850">
    <property type="entry name" value="RING/U-box"/>
    <property type="match status" value="1"/>
</dbReference>